<evidence type="ECO:0000259" key="3">
    <source>
        <dbReference type="Pfam" id="PF13462"/>
    </source>
</evidence>
<name>A0A2N7U4C5_9GAMM</name>
<evidence type="ECO:0000256" key="2">
    <source>
        <dbReference type="SAM" id="SignalP"/>
    </source>
</evidence>
<reference evidence="4 5" key="1">
    <citation type="submission" date="2018-01" db="EMBL/GenBank/DDBJ databases">
        <title>Halomonas endophytica sp. nov., isolated from storage liquid in the stems of Populus euphratica.</title>
        <authorList>
            <person name="Chen C."/>
        </authorList>
    </citation>
    <scope>NUCLEOTIDE SEQUENCE [LARGE SCALE GENOMIC DNA]</scope>
    <source>
        <strain evidence="4 5">MC28</strain>
    </source>
</reference>
<dbReference type="Proteomes" id="UP000235803">
    <property type="component" value="Unassembled WGS sequence"/>
</dbReference>
<feature type="region of interest" description="Disordered" evidence="1">
    <location>
        <begin position="205"/>
        <end position="231"/>
    </location>
</feature>
<proteinExistence type="predicted"/>
<dbReference type="CDD" id="cd02972">
    <property type="entry name" value="DsbA_family"/>
    <property type="match status" value="1"/>
</dbReference>
<evidence type="ECO:0000313" key="4">
    <source>
        <dbReference type="EMBL" id="PMR75278.1"/>
    </source>
</evidence>
<organism evidence="4 5">
    <name type="scientific">Billgrantia endophytica</name>
    <dbReference type="NCBI Taxonomy" id="2033802"/>
    <lineage>
        <taxon>Bacteria</taxon>
        <taxon>Pseudomonadati</taxon>
        <taxon>Pseudomonadota</taxon>
        <taxon>Gammaproteobacteria</taxon>
        <taxon>Oceanospirillales</taxon>
        <taxon>Halomonadaceae</taxon>
        <taxon>Billgrantia</taxon>
    </lineage>
</organism>
<dbReference type="Gene3D" id="3.40.30.10">
    <property type="entry name" value="Glutaredoxin"/>
    <property type="match status" value="1"/>
</dbReference>
<dbReference type="InterPro" id="IPR036249">
    <property type="entry name" value="Thioredoxin-like_sf"/>
</dbReference>
<protein>
    <submittedName>
        <fullName evidence="4">Disulfide bond formation protein DsbA</fullName>
    </submittedName>
</protein>
<feature type="signal peptide" evidence="2">
    <location>
        <begin position="1"/>
        <end position="27"/>
    </location>
</feature>
<keyword evidence="5" id="KW-1185">Reference proteome</keyword>
<dbReference type="SUPFAM" id="SSF52833">
    <property type="entry name" value="Thioredoxin-like"/>
    <property type="match status" value="1"/>
</dbReference>
<sequence>MAVTMVLAMFMLLAWTGTMLNSGARPASEVENDHSPRPPWRYGNAEARFTVIAYADLECPHCQTYTPMLMGWIDQHPGVDLQWHHLPLAMHEPAATQHARLAECVGETEGHAGFWRAVVWLYRHTRGDGQGLPSGVEYPGMDDALRACLDSSRPDAIIHTQRDAAQRDGITATPTLRLVDQQTDHTLTLLGPVEGDALLSALDLLTDPPQDDTASTPEMPADTIGDMPRQP</sequence>
<keyword evidence="2" id="KW-0732">Signal</keyword>
<dbReference type="Pfam" id="PF13462">
    <property type="entry name" value="Thioredoxin_4"/>
    <property type="match status" value="1"/>
</dbReference>
<comment type="caution">
    <text evidence="4">The sequence shown here is derived from an EMBL/GenBank/DDBJ whole genome shotgun (WGS) entry which is preliminary data.</text>
</comment>
<dbReference type="OrthoDB" id="9780340at2"/>
<evidence type="ECO:0000313" key="5">
    <source>
        <dbReference type="Proteomes" id="UP000235803"/>
    </source>
</evidence>
<dbReference type="AlphaFoldDB" id="A0A2N7U4C5"/>
<dbReference type="EMBL" id="PNRF01000020">
    <property type="protein sequence ID" value="PMR75278.1"/>
    <property type="molecule type" value="Genomic_DNA"/>
</dbReference>
<dbReference type="InterPro" id="IPR012336">
    <property type="entry name" value="Thioredoxin-like_fold"/>
</dbReference>
<gene>
    <name evidence="4" type="ORF">C1H69_10145</name>
</gene>
<evidence type="ECO:0000256" key="1">
    <source>
        <dbReference type="SAM" id="MobiDB-lite"/>
    </source>
</evidence>
<feature type="chain" id="PRO_5014879538" evidence="2">
    <location>
        <begin position="28"/>
        <end position="231"/>
    </location>
</feature>
<feature type="domain" description="Thioredoxin-like fold" evidence="3">
    <location>
        <begin position="41"/>
        <end position="185"/>
    </location>
</feature>
<accession>A0A2N7U4C5</accession>